<comment type="caution">
    <text evidence="2">The sequence shown here is derived from an EMBL/GenBank/DDBJ whole genome shotgun (WGS) entry which is preliminary data.</text>
</comment>
<dbReference type="InterPro" id="IPR025609">
    <property type="entry name" value="Lsm14-like_N"/>
</dbReference>
<dbReference type="Pfam" id="PF12701">
    <property type="entry name" value="LSM14"/>
    <property type="match status" value="1"/>
</dbReference>
<dbReference type="InterPro" id="IPR010920">
    <property type="entry name" value="LSM_dom_sf"/>
</dbReference>
<evidence type="ECO:0000313" key="2">
    <source>
        <dbReference type="EMBL" id="CAG9322766.1"/>
    </source>
</evidence>
<sequence>MIRSSVLGRTIEITTFRGIRYSGTIIQVNPRSLYVTLSKVRRIGKRETFYDFFVFRATDIQNLYFDEDPAIICRGPKVNKLIDAN</sequence>
<reference evidence="2" key="1">
    <citation type="submission" date="2021-09" db="EMBL/GenBank/DDBJ databases">
        <authorList>
            <consortium name="AG Swart"/>
            <person name="Singh M."/>
            <person name="Singh A."/>
            <person name="Seah K."/>
            <person name="Emmerich C."/>
        </authorList>
    </citation>
    <scope>NUCLEOTIDE SEQUENCE</scope>
    <source>
        <strain evidence="2">ATCC30299</strain>
    </source>
</reference>
<evidence type="ECO:0000313" key="3">
    <source>
        <dbReference type="Proteomes" id="UP001162131"/>
    </source>
</evidence>
<dbReference type="Proteomes" id="UP001162131">
    <property type="component" value="Unassembled WGS sequence"/>
</dbReference>
<proteinExistence type="predicted"/>
<dbReference type="Gene3D" id="2.30.30.100">
    <property type="match status" value="1"/>
</dbReference>
<dbReference type="AlphaFoldDB" id="A0AAU9JC16"/>
<organism evidence="2 3">
    <name type="scientific">Blepharisma stoltei</name>
    <dbReference type="NCBI Taxonomy" id="1481888"/>
    <lineage>
        <taxon>Eukaryota</taxon>
        <taxon>Sar</taxon>
        <taxon>Alveolata</taxon>
        <taxon>Ciliophora</taxon>
        <taxon>Postciliodesmatophora</taxon>
        <taxon>Heterotrichea</taxon>
        <taxon>Heterotrichida</taxon>
        <taxon>Blepharismidae</taxon>
        <taxon>Blepharisma</taxon>
    </lineage>
</organism>
<name>A0AAU9JC16_9CILI</name>
<protein>
    <recommendedName>
        <fullName evidence="1">Lsm14-like N-terminal domain-containing protein</fullName>
    </recommendedName>
</protein>
<dbReference type="SMART" id="SM01271">
    <property type="entry name" value="LSM14"/>
    <property type="match status" value="1"/>
</dbReference>
<dbReference type="SUPFAM" id="SSF50182">
    <property type="entry name" value="Sm-like ribonucleoproteins"/>
    <property type="match status" value="1"/>
</dbReference>
<keyword evidence="3" id="KW-1185">Reference proteome</keyword>
<dbReference type="EMBL" id="CAJZBQ010000032">
    <property type="protein sequence ID" value="CAG9322766.1"/>
    <property type="molecule type" value="Genomic_DNA"/>
</dbReference>
<gene>
    <name evidence="2" type="ORF">BSTOLATCC_MIC31882</name>
</gene>
<accession>A0AAU9JC16</accession>
<evidence type="ECO:0000259" key="1">
    <source>
        <dbReference type="SMART" id="SM01271"/>
    </source>
</evidence>
<feature type="domain" description="Lsm14-like N-terminal" evidence="1">
    <location>
        <begin position="1"/>
        <end position="76"/>
    </location>
</feature>